<feature type="region of interest" description="Disordered" evidence="1">
    <location>
        <begin position="379"/>
        <end position="407"/>
    </location>
</feature>
<feature type="compositionally biased region" description="Basic and acidic residues" evidence="1">
    <location>
        <begin position="193"/>
        <end position="203"/>
    </location>
</feature>
<dbReference type="AlphaFoldDB" id="A0A1B6CCK5"/>
<feature type="non-terminal residue" evidence="3">
    <location>
        <position position="1"/>
    </location>
</feature>
<evidence type="ECO:0000256" key="2">
    <source>
        <dbReference type="SAM" id="SignalP"/>
    </source>
</evidence>
<dbReference type="EMBL" id="GEDC01026105">
    <property type="protein sequence ID" value="JAS11193.1"/>
    <property type="molecule type" value="Transcribed_RNA"/>
</dbReference>
<feature type="region of interest" description="Disordered" evidence="1">
    <location>
        <begin position="130"/>
        <end position="303"/>
    </location>
</feature>
<feature type="compositionally biased region" description="Basic residues" evidence="1">
    <location>
        <begin position="175"/>
        <end position="192"/>
    </location>
</feature>
<feature type="signal peptide" evidence="2">
    <location>
        <begin position="1"/>
        <end position="30"/>
    </location>
</feature>
<feature type="compositionally biased region" description="Polar residues" evidence="1">
    <location>
        <begin position="252"/>
        <end position="269"/>
    </location>
</feature>
<keyword evidence="2" id="KW-0732">Signal</keyword>
<accession>A0A1B6CCK5</accession>
<gene>
    <name evidence="3" type="ORF">g.7958</name>
</gene>
<feature type="compositionally biased region" description="Basic and acidic residues" evidence="1">
    <location>
        <begin position="239"/>
        <end position="249"/>
    </location>
</feature>
<reference evidence="3" key="1">
    <citation type="submission" date="2015-12" db="EMBL/GenBank/DDBJ databases">
        <title>De novo transcriptome assembly of four potential Pierce s Disease insect vectors from Arizona vineyards.</title>
        <authorList>
            <person name="Tassone E.E."/>
        </authorList>
    </citation>
    <scope>NUCLEOTIDE SEQUENCE</scope>
</reference>
<proteinExistence type="predicted"/>
<sequence>HTNMVSCNVLWSLALLFAIDLRMVGDMVEAAPKIKPKRYSWENEEWLPLKIELGHGIKLVEGPSKVVVEYLGTEVDESGVKQTPSRKEDGPFPDMATTTEVVEDYLDWNVMGFPFKLQGSSCKTQHEIFQAERKEESDGYRRGGGEIETEEDEWKQMQKYKKKKEMSEQKQTGKYQKKQIKKSKKQKNKHFRREGVEREEKKMAQLKQKQNSYGWQDRQSQRRNNGKFQIDQNESAQEELNRTSPRQEDNDQSNQDDFPQGKQWENPQWMQDKDERYQTEQNGRASEDLKRIDEVPKRNRDKRMADVFADGMLVEGPQEDVEEELINALSEEEEDEKDEEVENFEDDENMELEKVMEELIRDEVLVDLFKTGKESGIKKKNKANRKKGKIGGSMSVDQESESSHALHSVEKTQKNLMIDLSDLVGVDIKRQYFAGGKEYVDEYEYYYKK</sequence>
<protein>
    <submittedName>
        <fullName evidence="3">Uncharacterized protein</fullName>
    </submittedName>
</protein>
<feature type="compositionally biased region" description="Basic residues" evidence="1">
    <location>
        <begin position="379"/>
        <end position="389"/>
    </location>
</feature>
<feature type="compositionally biased region" description="Polar residues" evidence="1">
    <location>
        <begin position="207"/>
        <end position="235"/>
    </location>
</feature>
<feature type="compositionally biased region" description="Basic and acidic residues" evidence="1">
    <location>
        <begin position="130"/>
        <end position="145"/>
    </location>
</feature>
<evidence type="ECO:0000256" key="1">
    <source>
        <dbReference type="SAM" id="MobiDB-lite"/>
    </source>
</evidence>
<organism evidence="3">
    <name type="scientific">Clastoptera arizonana</name>
    <name type="common">Arizona spittle bug</name>
    <dbReference type="NCBI Taxonomy" id="38151"/>
    <lineage>
        <taxon>Eukaryota</taxon>
        <taxon>Metazoa</taxon>
        <taxon>Ecdysozoa</taxon>
        <taxon>Arthropoda</taxon>
        <taxon>Hexapoda</taxon>
        <taxon>Insecta</taxon>
        <taxon>Pterygota</taxon>
        <taxon>Neoptera</taxon>
        <taxon>Paraneoptera</taxon>
        <taxon>Hemiptera</taxon>
        <taxon>Auchenorrhyncha</taxon>
        <taxon>Cercopoidea</taxon>
        <taxon>Clastopteridae</taxon>
        <taxon>Clastoptera</taxon>
    </lineage>
</organism>
<feature type="chain" id="PRO_5008580284" evidence="2">
    <location>
        <begin position="31"/>
        <end position="449"/>
    </location>
</feature>
<evidence type="ECO:0000313" key="3">
    <source>
        <dbReference type="EMBL" id="JAS11193.1"/>
    </source>
</evidence>
<name>A0A1B6CCK5_9HEMI</name>
<feature type="compositionally biased region" description="Basic and acidic residues" evidence="1">
    <location>
        <begin position="285"/>
        <end position="303"/>
    </location>
</feature>